<dbReference type="GO" id="GO:0031505">
    <property type="term" value="P:fungal-type cell wall organization"/>
    <property type="evidence" value="ECO:0007669"/>
    <property type="project" value="TreeGrafter"/>
</dbReference>
<proteinExistence type="predicted"/>
<dbReference type="Pfam" id="PF05390">
    <property type="entry name" value="Kre9_KNH1_C"/>
    <property type="match status" value="1"/>
</dbReference>
<evidence type="ECO:0000313" key="4">
    <source>
        <dbReference type="Proteomes" id="UP000191518"/>
    </source>
</evidence>
<comment type="caution">
    <text evidence="3">The sequence shown here is derived from an EMBL/GenBank/DDBJ whole genome shotgun (WGS) entry which is preliminary data.</text>
</comment>
<keyword evidence="4" id="KW-1185">Reference proteome</keyword>
<dbReference type="EMBL" id="MDYP01000034">
    <property type="protein sequence ID" value="OQE04372.1"/>
    <property type="molecule type" value="Genomic_DNA"/>
</dbReference>
<organism evidence="3 4">
    <name type="scientific">Penicillium vulpinum</name>
    <dbReference type="NCBI Taxonomy" id="29845"/>
    <lineage>
        <taxon>Eukaryota</taxon>
        <taxon>Fungi</taxon>
        <taxon>Dikarya</taxon>
        <taxon>Ascomycota</taxon>
        <taxon>Pezizomycotina</taxon>
        <taxon>Eurotiomycetes</taxon>
        <taxon>Eurotiomycetidae</taxon>
        <taxon>Eurotiales</taxon>
        <taxon>Aspergillaceae</taxon>
        <taxon>Penicillium</taxon>
    </lineage>
</organism>
<accession>A0A1V6RRH2</accession>
<dbReference type="PANTHER" id="PTHR28154:SF1">
    <property type="entry name" value="CELL WALL SYNTHESIS PROTEIN KNH1-RELATED"/>
    <property type="match status" value="1"/>
</dbReference>
<dbReference type="GO" id="GO:0006078">
    <property type="term" value="P:(1-&gt;6)-beta-D-glucan biosynthetic process"/>
    <property type="evidence" value="ECO:0007669"/>
    <property type="project" value="InterPro"/>
</dbReference>
<evidence type="ECO:0000256" key="1">
    <source>
        <dbReference type="ARBA" id="ARBA00022729"/>
    </source>
</evidence>
<dbReference type="Proteomes" id="UP000191518">
    <property type="component" value="Unassembled WGS sequence"/>
</dbReference>
<name>A0A1V6RRH2_9EURO</name>
<keyword evidence="1" id="KW-0732">Signal</keyword>
<feature type="domain" description="Yeast cell wall synthesis Kre9/Knh1 C-terminal" evidence="2">
    <location>
        <begin position="90"/>
        <end position="159"/>
    </location>
</feature>
<dbReference type="STRING" id="29845.A0A1V6RRH2"/>
<dbReference type="GO" id="GO:0005576">
    <property type="term" value="C:extracellular region"/>
    <property type="evidence" value="ECO:0007669"/>
    <property type="project" value="TreeGrafter"/>
</dbReference>
<reference evidence="4" key="1">
    <citation type="journal article" date="2017" name="Nat. Microbiol.">
        <title>Global analysis of biosynthetic gene clusters reveals vast potential of secondary metabolite production in Penicillium species.</title>
        <authorList>
            <person name="Nielsen J.C."/>
            <person name="Grijseels S."/>
            <person name="Prigent S."/>
            <person name="Ji B."/>
            <person name="Dainat J."/>
            <person name="Nielsen K.F."/>
            <person name="Frisvad J.C."/>
            <person name="Workman M."/>
            <person name="Nielsen J."/>
        </authorList>
    </citation>
    <scope>NUCLEOTIDE SEQUENCE [LARGE SCALE GENOMIC DNA]</scope>
    <source>
        <strain evidence="4">IBT 29486</strain>
    </source>
</reference>
<dbReference type="InterPro" id="IPR045328">
    <property type="entry name" value="Kre9/Knh1"/>
</dbReference>
<dbReference type="AlphaFoldDB" id="A0A1V6RRH2"/>
<dbReference type="InterPro" id="IPR008659">
    <property type="entry name" value="Kre9/Knh1_C"/>
</dbReference>
<sequence length="174" mass="18645">MKGTFSTKVTDAIKTMQPIPAIAIPWPKVKDDGHIAKAAEFTSIFNTSSLTTSSSIETALQFPTPTVKSEAEHNELRKRQVTAVDAAIDQHTIPYGEQTGSVKYAPMPKSAGTTVATRSPTPQYPPFPFSIATTYLGAPTVQYTDTAFATWTANSIENTVSLTLECLISAGTES</sequence>
<dbReference type="GO" id="GO:0042546">
    <property type="term" value="P:cell wall biogenesis"/>
    <property type="evidence" value="ECO:0007669"/>
    <property type="project" value="InterPro"/>
</dbReference>
<gene>
    <name evidence="3" type="ORF">PENVUL_c034G03172</name>
</gene>
<evidence type="ECO:0000259" key="2">
    <source>
        <dbReference type="Pfam" id="PF05390"/>
    </source>
</evidence>
<evidence type="ECO:0000313" key="3">
    <source>
        <dbReference type="EMBL" id="OQE04372.1"/>
    </source>
</evidence>
<protein>
    <recommendedName>
        <fullName evidence="2">Yeast cell wall synthesis Kre9/Knh1 C-terminal domain-containing protein</fullName>
    </recommendedName>
</protein>
<dbReference type="PANTHER" id="PTHR28154">
    <property type="entry name" value="CELL WALL SYNTHESIS PROTEIN KNH1-RELATED"/>
    <property type="match status" value="1"/>
</dbReference>